<protein>
    <recommendedName>
        <fullName evidence="3">F-box domain-containing protein</fullName>
    </recommendedName>
</protein>
<accession>A0A3N4I982</accession>
<sequence length="196" mass="21899">MPPSSHPIFTIPTELRLNIYTHLPALSLLLLSHSHPFFYHEINHPGPVVDGKITINTLIRGVEGSRVDKATSLLRRSDYGPAIPKPEKTGWRLTIDMVERVFKEEREVFASLYVARFKEKIGICNECCILVSCNERTSGLASEAAVMEVQACYSCLEDDARRLIADMTARSRPTDFSTFLGQLHALVQEGALNEGN</sequence>
<reference evidence="1 2" key="1">
    <citation type="journal article" date="2018" name="Nat. Ecol. Evol.">
        <title>Pezizomycetes genomes reveal the molecular basis of ectomycorrhizal truffle lifestyle.</title>
        <authorList>
            <person name="Murat C."/>
            <person name="Payen T."/>
            <person name="Noel B."/>
            <person name="Kuo A."/>
            <person name="Morin E."/>
            <person name="Chen J."/>
            <person name="Kohler A."/>
            <person name="Krizsan K."/>
            <person name="Balestrini R."/>
            <person name="Da Silva C."/>
            <person name="Montanini B."/>
            <person name="Hainaut M."/>
            <person name="Levati E."/>
            <person name="Barry K.W."/>
            <person name="Belfiori B."/>
            <person name="Cichocki N."/>
            <person name="Clum A."/>
            <person name="Dockter R.B."/>
            <person name="Fauchery L."/>
            <person name="Guy J."/>
            <person name="Iotti M."/>
            <person name="Le Tacon F."/>
            <person name="Lindquist E.A."/>
            <person name="Lipzen A."/>
            <person name="Malagnac F."/>
            <person name="Mello A."/>
            <person name="Molinier V."/>
            <person name="Miyauchi S."/>
            <person name="Poulain J."/>
            <person name="Riccioni C."/>
            <person name="Rubini A."/>
            <person name="Sitrit Y."/>
            <person name="Splivallo R."/>
            <person name="Traeger S."/>
            <person name="Wang M."/>
            <person name="Zifcakova L."/>
            <person name="Wipf D."/>
            <person name="Zambonelli A."/>
            <person name="Paolocci F."/>
            <person name="Nowrousian M."/>
            <person name="Ottonello S."/>
            <person name="Baldrian P."/>
            <person name="Spatafora J.W."/>
            <person name="Henrissat B."/>
            <person name="Nagy L.G."/>
            <person name="Aury J.M."/>
            <person name="Wincker P."/>
            <person name="Grigoriev I.V."/>
            <person name="Bonfante P."/>
            <person name="Martin F.M."/>
        </authorList>
    </citation>
    <scope>NUCLEOTIDE SEQUENCE [LARGE SCALE GENOMIC DNA]</scope>
    <source>
        <strain evidence="1 2">RN42</strain>
    </source>
</reference>
<evidence type="ECO:0008006" key="3">
    <source>
        <dbReference type="Google" id="ProtNLM"/>
    </source>
</evidence>
<dbReference type="AlphaFoldDB" id="A0A3N4I982"/>
<organism evidence="1 2">
    <name type="scientific">Ascobolus immersus RN42</name>
    <dbReference type="NCBI Taxonomy" id="1160509"/>
    <lineage>
        <taxon>Eukaryota</taxon>
        <taxon>Fungi</taxon>
        <taxon>Dikarya</taxon>
        <taxon>Ascomycota</taxon>
        <taxon>Pezizomycotina</taxon>
        <taxon>Pezizomycetes</taxon>
        <taxon>Pezizales</taxon>
        <taxon>Ascobolaceae</taxon>
        <taxon>Ascobolus</taxon>
    </lineage>
</organism>
<proteinExistence type="predicted"/>
<keyword evidence="2" id="KW-1185">Reference proteome</keyword>
<dbReference type="EMBL" id="ML119681">
    <property type="protein sequence ID" value="RPA81218.1"/>
    <property type="molecule type" value="Genomic_DNA"/>
</dbReference>
<evidence type="ECO:0000313" key="1">
    <source>
        <dbReference type="EMBL" id="RPA81218.1"/>
    </source>
</evidence>
<gene>
    <name evidence="1" type="ORF">BJ508DRAFT_346218</name>
</gene>
<name>A0A3N4I982_ASCIM</name>
<dbReference type="Proteomes" id="UP000275078">
    <property type="component" value="Unassembled WGS sequence"/>
</dbReference>
<dbReference type="OrthoDB" id="185373at2759"/>
<evidence type="ECO:0000313" key="2">
    <source>
        <dbReference type="Proteomes" id="UP000275078"/>
    </source>
</evidence>